<evidence type="ECO:0000313" key="2">
    <source>
        <dbReference type="Proteomes" id="UP000316649"/>
    </source>
</evidence>
<accession>A0A558E105</accession>
<keyword evidence="2" id="KW-1185">Reference proteome</keyword>
<comment type="caution">
    <text evidence="1">The sequence shown here is derived from an EMBL/GenBank/DDBJ whole genome shotgun (WGS) entry which is preliminary data.</text>
</comment>
<reference evidence="1 2" key="1">
    <citation type="submission" date="2019-07" db="EMBL/GenBank/DDBJ databases">
        <title>The pathways for chlorine oxyanion respiration interact through the shared metabolite chlorate.</title>
        <authorList>
            <person name="Barnum T.P."/>
            <person name="Cheng Y."/>
            <person name="Hill K.A."/>
            <person name="Lucas L.N."/>
            <person name="Carlson H.K."/>
            <person name="Coates J.D."/>
        </authorList>
    </citation>
    <scope>NUCLEOTIDE SEQUENCE [LARGE SCALE GENOMIC DNA]</scope>
    <source>
        <strain evidence="1 2">BK-1</strain>
    </source>
</reference>
<dbReference type="EMBL" id="VMNH01000009">
    <property type="protein sequence ID" value="TVO75105.1"/>
    <property type="molecule type" value="Genomic_DNA"/>
</dbReference>
<proteinExistence type="predicted"/>
<dbReference type="RefSeq" id="WP_144358677.1">
    <property type="nucleotide sequence ID" value="NZ_VMNH01000009.1"/>
</dbReference>
<name>A0A558E105_9GAMM</name>
<organism evidence="1 2">
    <name type="scientific">Sedimenticola selenatireducens</name>
    <dbReference type="NCBI Taxonomy" id="191960"/>
    <lineage>
        <taxon>Bacteria</taxon>
        <taxon>Pseudomonadati</taxon>
        <taxon>Pseudomonadota</taxon>
        <taxon>Gammaproteobacteria</taxon>
        <taxon>Chromatiales</taxon>
        <taxon>Sedimenticolaceae</taxon>
        <taxon>Sedimenticola</taxon>
    </lineage>
</organism>
<dbReference type="AlphaFoldDB" id="A0A558E105"/>
<dbReference type="Proteomes" id="UP000316649">
    <property type="component" value="Unassembled WGS sequence"/>
</dbReference>
<evidence type="ECO:0000313" key="1">
    <source>
        <dbReference type="EMBL" id="TVO75105.1"/>
    </source>
</evidence>
<protein>
    <submittedName>
        <fullName evidence="1">Uncharacterized protein</fullName>
    </submittedName>
</protein>
<sequence>MAKYKVPVSIQTVATHVIGEIECDSAEEFKIKAHDLWAEKGWNYPTANIHNDFDLHDWDITEIGDDDLQDYKST</sequence>
<gene>
    <name evidence="1" type="ORF">FHP88_08820</name>
</gene>